<accession>A0A9J5Y7X3</accession>
<name>A0A9J5Y7X3_SOLCO</name>
<organism evidence="1 2">
    <name type="scientific">Solanum commersonii</name>
    <name type="common">Commerson's wild potato</name>
    <name type="synonym">Commerson's nightshade</name>
    <dbReference type="NCBI Taxonomy" id="4109"/>
    <lineage>
        <taxon>Eukaryota</taxon>
        <taxon>Viridiplantae</taxon>
        <taxon>Streptophyta</taxon>
        <taxon>Embryophyta</taxon>
        <taxon>Tracheophyta</taxon>
        <taxon>Spermatophyta</taxon>
        <taxon>Magnoliopsida</taxon>
        <taxon>eudicotyledons</taxon>
        <taxon>Gunneridae</taxon>
        <taxon>Pentapetalae</taxon>
        <taxon>asterids</taxon>
        <taxon>lamiids</taxon>
        <taxon>Solanales</taxon>
        <taxon>Solanaceae</taxon>
        <taxon>Solanoideae</taxon>
        <taxon>Solaneae</taxon>
        <taxon>Solanum</taxon>
    </lineage>
</organism>
<proteinExistence type="predicted"/>
<protein>
    <submittedName>
        <fullName evidence="1">Uncharacterized protein</fullName>
    </submittedName>
</protein>
<reference evidence="1 2" key="1">
    <citation type="submission" date="2020-09" db="EMBL/GenBank/DDBJ databases">
        <title>De no assembly of potato wild relative species, Solanum commersonii.</title>
        <authorList>
            <person name="Cho K."/>
        </authorList>
    </citation>
    <scope>NUCLEOTIDE SEQUENCE [LARGE SCALE GENOMIC DNA]</scope>
    <source>
        <strain evidence="1">LZ3.2</strain>
        <tissue evidence="1">Leaf</tissue>
    </source>
</reference>
<sequence>MVDKIYFNLEIQDFETPSCQEVKDSIKIEARKLYDLYNSNRRNVVRNEEPKSSRCRYNEDDIDDMLDGYLERYSP</sequence>
<keyword evidence="2" id="KW-1185">Reference proteome</keyword>
<gene>
    <name evidence="1" type="ORF">H5410_037239</name>
</gene>
<comment type="caution">
    <text evidence="1">The sequence shown here is derived from an EMBL/GenBank/DDBJ whole genome shotgun (WGS) entry which is preliminary data.</text>
</comment>
<evidence type="ECO:0000313" key="2">
    <source>
        <dbReference type="Proteomes" id="UP000824120"/>
    </source>
</evidence>
<dbReference type="AlphaFoldDB" id="A0A9J5Y7X3"/>
<dbReference type="EMBL" id="JACXVP010000007">
    <property type="protein sequence ID" value="KAG5596007.1"/>
    <property type="molecule type" value="Genomic_DNA"/>
</dbReference>
<evidence type="ECO:0000313" key="1">
    <source>
        <dbReference type="EMBL" id="KAG5596007.1"/>
    </source>
</evidence>
<dbReference type="Proteomes" id="UP000824120">
    <property type="component" value="Chromosome 7"/>
</dbReference>